<feature type="transmembrane region" description="Helical" evidence="7">
    <location>
        <begin position="135"/>
        <end position="152"/>
    </location>
</feature>
<dbReference type="PROSITE" id="PS50850">
    <property type="entry name" value="MFS"/>
    <property type="match status" value="1"/>
</dbReference>
<reference evidence="9" key="1">
    <citation type="journal article" date="2021" name="PeerJ">
        <title>Extensive microbial diversity within the chicken gut microbiome revealed by metagenomics and culture.</title>
        <authorList>
            <person name="Gilroy R."/>
            <person name="Ravi A."/>
            <person name="Getino M."/>
            <person name="Pursley I."/>
            <person name="Horton D.L."/>
            <person name="Alikhan N.F."/>
            <person name="Baker D."/>
            <person name="Gharbi K."/>
            <person name="Hall N."/>
            <person name="Watson M."/>
            <person name="Adriaenssens E.M."/>
            <person name="Foster-Nyarko E."/>
            <person name="Jarju S."/>
            <person name="Secka A."/>
            <person name="Antonio M."/>
            <person name="Oren A."/>
            <person name="Chaudhuri R.R."/>
            <person name="La Ragione R."/>
            <person name="Hildebrand F."/>
            <person name="Pallen M.J."/>
        </authorList>
    </citation>
    <scope>NUCLEOTIDE SEQUENCE</scope>
    <source>
        <strain evidence="9">578</strain>
    </source>
</reference>
<dbReference type="Proteomes" id="UP000715651">
    <property type="component" value="Unassembled WGS sequence"/>
</dbReference>
<dbReference type="Gene3D" id="1.20.1250.20">
    <property type="entry name" value="MFS general substrate transporter like domains"/>
    <property type="match status" value="1"/>
</dbReference>
<keyword evidence="2" id="KW-0813">Transport</keyword>
<protein>
    <submittedName>
        <fullName evidence="9">MFS transporter</fullName>
    </submittedName>
</protein>
<dbReference type="GO" id="GO:0022857">
    <property type="term" value="F:transmembrane transporter activity"/>
    <property type="evidence" value="ECO:0007669"/>
    <property type="project" value="InterPro"/>
</dbReference>
<feature type="transmembrane region" description="Helical" evidence="7">
    <location>
        <begin position="255"/>
        <end position="274"/>
    </location>
</feature>
<dbReference type="GO" id="GO:0005886">
    <property type="term" value="C:plasma membrane"/>
    <property type="evidence" value="ECO:0007669"/>
    <property type="project" value="UniProtKB-SubCell"/>
</dbReference>
<feature type="transmembrane region" description="Helical" evidence="7">
    <location>
        <begin position="158"/>
        <end position="178"/>
    </location>
</feature>
<dbReference type="EMBL" id="DYWK01000004">
    <property type="protein sequence ID" value="HJF18033.1"/>
    <property type="molecule type" value="Genomic_DNA"/>
</dbReference>
<dbReference type="Gene3D" id="1.20.1720.10">
    <property type="entry name" value="Multidrug resistance protein D"/>
    <property type="match status" value="1"/>
</dbReference>
<evidence type="ECO:0000256" key="4">
    <source>
        <dbReference type="ARBA" id="ARBA00022989"/>
    </source>
</evidence>
<name>A0A921FTK7_9BIFI</name>
<dbReference type="AlphaFoldDB" id="A0A921FTK7"/>
<accession>A0A921FTK7</accession>
<keyword evidence="5 7" id="KW-0472">Membrane</keyword>
<dbReference type="PRINTS" id="PR01036">
    <property type="entry name" value="TCRTETB"/>
</dbReference>
<feature type="transmembrane region" description="Helical" evidence="7">
    <location>
        <begin position="190"/>
        <end position="212"/>
    </location>
</feature>
<proteinExistence type="predicted"/>
<evidence type="ECO:0000256" key="6">
    <source>
        <dbReference type="SAM" id="MobiDB-lite"/>
    </source>
</evidence>
<feature type="transmembrane region" description="Helical" evidence="7">
    <location>
        <begin position="360"/>
        <end position="386"/>
    </location>
</feature>
<reference evidence="9" key="2">
    <citation type="submission" date="2021-09" db="EMBL/GenBank/DDBJ databases">
        <authorList>
            <person name="Gilroy R."/>
        </authorList>
    </citation>
    <scope>NUCLEOTIDE SEQUENCE</scope>
    <source>
        <strain evidence="9">578</strain>
    </source>
</reference>
<feature type="transmembrane region" description="Helical" evidence="7">
    <location>
        <begin position="336"/>
        <end position="354"/>
    </location>
</feature>
<feature type="transmembrane region" description="Helical" evidence="7">
    <location>
        <begin position="398"/>
        <end position="419"/>
    </location>
</feature>
<evidence type="ECO:0000256" key="3">
    <source>
        <dbReference type="ARBA" id="ARBA00022692"/>
    </source>
</evidence>
<feature type="transmembrane region" description="Helical" evidence="7">
    <location>
        <begin position="439"/>
        <end position="458"/>
    </location>
</feature>
<dbReference type="SUPFAM" id="SSF103473">
    <property type="entry name" value="MFS general substrate transporter"/>
    <property type="match status" value="1"/>
</dbReference>
<dbReference type="PANTHER" id="PTHR42718">
    <property type="entry name" value="MAJOR FACILITATOR SUPERFAMILY MULTIDRUG TRANSPORTER MFSC"/>
    <property type="match status" value="1"/>
</dbReference>
<gene>
    <name evidence="9" type="ORF">K8U78_02560</name>
</gene>
<dbReference type="InterPro" id="IPR036259">
    <property type="entry name" value="MFS_trans_sf"/>
</dbReference>
<evidence type="ECO:0000313" key="9">
    <source>
        <dbReference type="EMBL" id="HJF18033.1"/>
    </source>
</evidence>
<dbReference type="Pfam" id="PF07690">
    <property type="entry name" value="MFS_1"/>
    <property type="match status" value="1"/>
</dbReference>
<evidence type="ECO:0000256" key="1">
    <source>
        <dbReference type="ARBA" id="ARBA00004651"/>
    </source>
</evidence>
<organism evidence="9 10">
    <name type="scientific">Aeriscardovia aeriphila</name>
    <dbReference type="NCBI Taxonomy" id="218139"/>
    <lineage>
        <taxon>Bacteria</taxon>
        <taxon>Bacillati</taxon>
        <taxon>Actinomycetota</taxon>
        <taxon>Actinomycetes</taxon>
        <taxon>Bifidobacteriales</taxon>
        <taxon>Bifidobacteriaceae</taxon>
        <taxon>Aeriscardovia</taxon>
    </lineage>
</organism>
<feature type="transmembrane region" description="Helical" evidence="7">
    <location>
        <begin position="224"/>
        <end position="243"/>
    </location>
</feature>
<feature type="transmembrane region" description="Helical" evidence="7">
    <location>
        <begin position="103"/>
        <end position="126"/>
    </location>
</feature>
<sequence length="538" mass="57732">MLETERETEPETMPNNATHFEQQSNSQQSNSHQGNSLAEEVAGKESSMHERSAQPGRYGEQHLMRFVLSLIAVGGFSFIGVFTETMMNVIFPDLMREFHIDSATVQWVTTAALLPLAAIVPLSVWFNRRFHFKQIFIISGTLFIVGALIAFFSPSFTALLVARVIQGAATGIIMPVMFNMVMEQAPSAKIALFVGFGNLVVSLAPATGPVFGGVMASAMPWRDTFLIILLLTVALLVLGLFTIRQSHEVNPQQRFSALQFAMVSLGLVLFMVGLQQSGLALEAQIAGKFELMTTLLGVGSLVVGIGLLAGFVYTALKSQLPLINMHLFQHRTITRIALACLFIQMCQLGQSFIVPNFSQIGLGVSMNMAGFVVLPGALLGSLFTVISGRVYDAIGPKIPMFTGISVATAALVISALLAWHMNATLICLLYALYEVGYAFVYSNSVTLGLSSLPVNLSSDGNALINTLQQVGCALGTTVFAVTFSIGQYLGTHSHGLTPVQASMWGAQMAYIGMVGAALLYVALAAPQIISAARSRATK</sequence>
<feature type="transmembrane region" description="Helical" evidence="7">
    <location>
        <begin position="509"/>
        <end position="529"/>
    </location>
</feature>
<feature type="transmembrane region" description="Helical" evidence="7">
    <location>
        <begin position="63"/>
        <end position="83"/>
    </location>
</feature>
<feature type="transmembrane region" description="Helical" evidence="7">
    <location>
        <begin position="470"/>
        <end position="489"/>
    </location>
</feature>
<evidence type="ECO:0000259" key="8">
    <source>
        <dbReference type="PROSITE" id="PS50850"/>
    </source>
</evidence>
<keyword evidence="4 7" id="KW-1133">Transmembrane helix</keyword>
<dbReference type="PANTHER" id="PTHR42718:SF9">
    <property type="entry name" value="MAJOR FACILITATOR SUPERFAMILY MULTIDRUG TRANSPORTER MFSC"/>
    <property type="match status" value="1"/>
</dbReference>
<evidence type="ECO:0000313" key="10">
    <source>
        <dbReference type="Proteomes" id="UP000715651"/>
    </source>
</evidence>
<dbReference type="InterPro" id="IPR011701">
    <property type="entry name" value="MFS"/>
</dbReference>
<feature type="transmembrane region" description="Helical" evidence="7">
    <location>
        <begin position="294"/>
        <end position="316"/>
    </location>
</feature>
<dbReference type="InterPro" id="IPR020846">
    <property type="entry name" value="MFS_dom"/>
</dbReference>
<evidence type="ECO:0000256" key="7">
    <source>
        <dbReference type="SAM" id="Phobius"/>
    </source>
</evidence>
<comment type="subcellular location">
    <subcellularLocation>
        <location evidence="1">Cell membrane</location>
        <topology evidence="1">Multi-pass membrane protein</topology>
    </subcellularLocation>
</comment>
<evidence type="ECO:0000256" key="2">
    <source>
        <dbReference type="ARBA" id="ARBA00022448"/>
    </source>
</evidence>
<feature type="compositionally biased region" description="Low complexity" evidence="6">
    <location>
        <begin position="22"/>
        <end position="36"/>
    </location>
</feature>
<feature type="compositionally biased region" description="Basic and acidic residues" evidence="6">
    <location>
        <begin position="41"/>
        <end position="52"/>
    </location>
</feature>
<feature type="domain" description="Major facilitator superfamily (MFS) profile" evidence="8">
    <location>
        <begin position="69"/>
        <end position="533"/>
    </location>
</feature>
<feature type="region of interest" description="Disordered" evidence="6">
    <location>
        <begin position="1"/>
        <end position="54"/>
    </location>
</feature>
<comment type="caution">
    <text evidence="9">The sequence shown here is derived from an EMBL/GenBank/DDBJ whole genome shotgun (WGS) entry which is preliminary data.</text>
</comment>
<evidence type="ECO:0000256" key="5">
    <source>
        <dbReference type="ARBA" id="ARBA00023136"/>
    </source>
</evidence>
<keyword evidence="3 7" id="KW-0812">Transmembrane</keyword>